<proteinExistence type="predicted"/>
<accession>A0A7S7NKS9</accession>
<protein>
    <submittedName>
        <fullName evidence="2">Uncharacterized protein</fullName>
    </submittedName>
</protein>
<feature type="transmembrane region" description="Helical" evidence="1">
    <location>
        <begin position="20"/>
        <end position="44"/>
    </location>
</feature>
<gene>
    <name evidence="2" type="ORF">IRI77_21425</name>
</gene>
<keyword evidence="1" id="KW-0472">Membrane</keyword>
<evidence type="ECO:0000313" key="2">
    <source>
        <dbReference type="EMBL" id="QOY85384.1"/>
    </source>
</evidence>
<feature type="transmembrane region" description="Helical" evidence="1">
    <location>
        <begin position="122"/>
        <end position="140"/>
    </location>
</feature>
<organism evidence="2 3">
    <name type="scientific">Paludibaculum fermentans</name>
    <dbReference type="NCBI Taxonomy" id="1473598"/>
    <lineage>
        <taxon>Bacteria</taxon>
        <taxon>Pseudomonadati</taxon>
        <taxon>Acidobacteriota</taxon>
        <taxon>Terriglobia</taxon>
        <taxon>Bryobacterales</taxon>
        <taxon>Bryobacteraceae</taxon>
        <taxon>Paludibaculum</taxon>
    </lineage>
</organism>
<dbReference type="KEGG" id="pfer:IRI77_21425"/>
<feature type="transmembrane region" description="Helical" evidence="1">
    <location>
        <begin position="64"/>
        <end position="83"/>
    </location>
</feature>
<keyword evidence="3" id="KW-1185">Reference proteome</keyword>
<keyword evidence="1" id="KW-1133">Transmembrane helix</keyword>
<dbReference type="AlphaFoldDB" id="A0A7S7NKS9"/>
<evidence type="ECO:0000256" key="1">
    <source>
        <dbReference type="SAM" id="Phobius"/>
    </source>
</evidence>
<dbReference type="Proteomes" id="UP000593892">
    <property type="component" value="Chromosome"/>
</dbReference>
<feature type="transmembrane region" description="Helical" evidence="1">
    <location>
        <begin position="90"/>
        <end position="110"/>
    </location>
</feature>
<name>A0A7S7NKS9_PALFE</name>
<dbReference type="RefSeq" id="WP_194447054.1">
    <property type="nucleotide sequence ID" value="NZ_CP063849.1"/>
</dbReference>
<dbReference type="EMBL" id="CP063849">
    <property type="protein sequence ID" value="QOY85384.1"/>
    <property type="molecule type" value="Genomic_DNA"/>
</dbReference>
<keyword evidence="1" id="KW-0812">Transmembrane</keyword>
<reference evidence="2 3" key="1">
    <citation type="submission" date="2020-10" db="EMBL/GenBank/DDBJ databases">
        <title>Complete genome sequence of Paludibaculum fermentans P105T, a facultatively anaerobic acidobacterium capable of dissimilatory Fe(III) reduction.</title>
        <authorList>
            <person name="Dedysh S.N."/>
            <person name="Beletsky A.V."/>
            <person name="Kulichevskaya I.S."/>
            <person name="Mardanov A.V."/>
            <person name="Ravin N.V."/>
        </authorList>
    </citation>
    <scope>NUCLEOTIDE SEQUENCE [LARGE SCALE GENOMIC DNA]</scope>
    <source>
        <strain evidence="2 3">P105</strain>
    </source>
</reference>
<evidence type="ECO:0000313" key="3">
    <source>
        <dbReference type="Proteomes" id="UP000593892"/>
    </source>
</evidence>
<sequence>MVASRKTGKWRLLKVIAMVLRFYSCLFALLAGVFMTGVSCLLLLSDTKNFKLDMLPFWKGESALYGMLVLGLLGIAAALLGLVRKVKPLLLVYTVIVFALMIYGFFLSPVYRFSGAPEAKSVAWIACAALLAVVGAFMQYREPRRA</sequence>